<evidence type="ECO:0000313" key="2">
    <source>
        <dbReference type="Proteomes" id="UP000245638"/>
    </source>
</evidence>
<sequence length="84" mass="9709">MVYTMETLIENCGKIKKAPSSLITNYEKFLNFFLPKNLQSLTVILPYEMMDESEKIREAVMKARPSCVVKILVDKDSKEIVFCL</sequence>
<accession>A0A2T9XA99</accession>
<evidence type="ECO:0008006" key="3">
    <source>
        <dbReference type="Google" id="ProtNLM"/>
    </source>
</evidence>
<evidence type="ECO:0000313" key="1">
    <source>
        <dbReference type="EMBL" id="PVU76962.1"/>
    </source>
</evidence>
<proteinExistence type="predicted"/>
<name>A0A2T9XA99_9CREN</name>
<gene>
    <name evidence="1" type="ORF">DDW13_01655</name>
</gene>
<dbReference type="AlphaFoldDB" id="A0A2T9XA99"/>
<dbReference type="InterPro" id="IPR032603">
    <property type="entry name" value="DUF4898"/>
</dbReference>
<dbReference type="Pfam" id="PF16239">
    <property type="entry name" value="DUF4898"/>
    <property type="match status" value="1"/>
</dbReference>
<reference evidence="1 2" key="1">
    <citation type="journal article" date="2015" name="Appl. Environ. Microbiol.">
        <title>Nanoarchaeota, Their Sulfolobales Host, and Nanoarchaeota Virus Distribution across Yellowstone National Park Hot Springs.</title>
        <authorList>
            <person name="Munson-McGee J.H."/>
            <person name="Field E.K."/>
            <person name="Bateson M."/>
            <person name="Rooney C."/>
            <person name="Stepanauskas R."/>
            <person name="Young M.J."/>
        </authorList>
    </citation>
    <scope>NUCLEOTIDE SEQUENCE [LARGE SCALE GENOMIC DNA]</scope>
    <source>
        <strain evidence="1">SCGC AC-742_N10</strain>
    </source>
</reference>
<organism evidence="1 2">
    <name type="scientific">Acidianus hospitalis</name>
    <dbReference type="NCBI Taxonomy" id="563177"/>
    <lineage>
        <taxon>Archaea</taxon>
        <taxon>Thermoproteota</taxon>
        <taxon>Thermoprotei</taxon>
        <taxon>Sulfolobales</taxon>
        <taxon>Sulfolobaceae</taxon>
        <taxon>Acidianus</taxon>
    </lineage>
</organism>
<protein>
    <recommendedName>
        <fullName evidence="3">DUF4898 domain-containing protein</fullName>
    </recommendedName>
</protein>
<comment type="caution">
    <text evidence="1">The sequence shown here is derived from an EMBL/GenBank/DDBJ whole genome shotgun (WGS) entry which is preliminary data.</text>
</comment>
<dbReference type="EMBL" id="QEFD01000059">
    <property type="protein sequence ID" value="PVU76962.1"/>
    <property type="molecule type" value="Genomic_DNA"/>
</dbReference>
<dbReference type="Proteomes" id="UP000245638">
    <property type="component" value="Unassembled WGS sequence"/>
</dbReference>